<protein>
    <recommendedName>
        <fullName evidence="3">DUF669 domain-containing protein</fullName>
    </recommendedName>
</protein>
<dbReference type="Proteomes" id="UP000178943">
    <property type="component" value="Unassembled WGS sequence"/>
</dbReference>
<sequence>MITVNFKKMKYYSKPLPEGVYIVEIINVELKTSKKSLSHYLNWHLKIIDDDEHIDGKRLFLVTSLKETCLWRLKMLLKALKYPCNGDLAHIDPENIIGRELKVTVT</sequence>
<accession>A0A1F5VXJ1</accession>
<evidence type="ECO:0008006" key="3">
    <source>
        <dbReference type="Google" id="ProtNLM"/>
    </source>
</evidence>
<comment type="caution">
    <text evidence="1">The sequence shown here is derived from an EMBL/GenBank/DDBJ whole genome shotgun (WGS) entry which is preliminary data.</text>
</comment>
<proteinExistence type="predicted"/>
<dbReference type="AlphaFoldDB" id="A0A1F5VXJ1"/>
<reference evidence="1 2" key="1">
    <citation type="journal article" date="2016" name="Nat. Commun.">
        <title>Thousands of microbial genomes shed light on interconnected biogeochemical processes in an aquifer system.</title>
        <authorList>
            <person name="Anantharaman K."/>
            <person name="Brown C.T."/>
            <person name="Hug L.A."/>
            <person name="Sharon I."/>
            <person name="Castelle C.J."/>
            <person name="Probst A.J."/>
            <person name="Thomas B.C."/>
            <person name="Singh A."/>
            <person name="Wilkins M.J."/>
            <person name="Karaoz U."/>
            <person name="Brodie E.L."/>
            <person name="Williams K.H."/>
            <person name="Hubbard S.S."/>
            <person name="Banfield J.F."/>
        </authorList>
    </citation>
    <scope>NUCLEOTIDE SEQUENCE [LARGE SCALE GENOMIC DNA]</scope>
</reference>
<organism evidence="1 2">
    <name type="scientific">Candidatus Fischerbacteria bacterium RBG_13_37_8</name>
    <dbReference type="NCBI Taxonomy" id="1817863"/>
    <lineage>
        <taxon>Bacteria</taxon>
        <taxon>Candidatus Fischeribacteriota</taxon>
    </lineage>
</organism>
<name>A0A1F5VXJ1_9BACT</name>
<gene>
    <name evidence="1" type="ORF">A2Y62_04375</name>
</gene>
<evidence type="ECO:0000313" key="2">
    <source>
        <dbReference type="Proteomes" id="UP000178943"/>
    </source>
</evidence>
<dbReference type="EMBL" id="MFGW01000013">
    <property type="protein sequence ID" value="OGF68164.1"/>
    <property type="molecule type" value="Genomic_DNA"/>
</dbReference>
<evidence type="ECO:0000313" key="1">
    <source>
        <dbReference type="EMBL" id="OGF68164.1"/>
    </source>
</evidence>
<dbReference type="Pfam" id="PF05037">
    <property type="entry name" value="DUF669"/>
    <property type="match status" value="1"/>
</dbReference>
<dbReference type="STRING" id="1817863.A2Y62_04375"/>
<dbReference type="InterPro" id="IPR007731">
    <property type="entry name" value="DUF669"/>
</dbReference>